<dbReference type="Gene3D" id="3.30.420.40">
    <property type="match status" value="2"/>
</dbReference>
<accession>A0A542EW96</accession>
<dbReference type="PANTHER" id="PTHR18964:SF149">
    <property type="entry name" value="BIFUNCTIONAL UDP-N-ACETYLGLUCOSAMINE 2-EPIMERASE_N-ACETYLMANNOSAMINE KINASE"/>
    <property type="match status" value="1"/>
</dbReference>
<sequence>MTQQQPVLALDVGGTKLAAGVVARDGTIQSYCQIETAVGEGPTAVVKRLLDLGEQAAIEAGWSGRGSAGAVEAGGSSRGAAEVPLAAVGVGCGGPLDPATGVILGPPGLPGWDAVPLGALVAERFGLPTYVENDATAAALGEYRWSGWGVENLVYLTVSTGFGGGIVASGKLFQGAARQGGELGHVVVDWQGRQCGCGARGCAEAYVSGTSIARRAAEAVAGSDSTLAGLAITAKDVADHARAGDPIARAVWDETTAMLGRMVAVIINVCEPELVVLGGGVTRAGAQLLDPVREAALRQAMPPAAAACDVVLSRHGEAVGVLGAAAIAYERLGES</sequence>
<keyword evidence="2" id="KW-0808">Transferase</keyword>
<proteinExistence type="inferred from homology"/>
<evidence type="ECO:0000313" key="2">
    <source>
        <dbReference type="EMBL" id="TQJ19613.1"/>
    </source>
</evidence>
<gene>
    <name evidence="2" type="ORF">FB475_3786</name>
</gene>
<dbReference type="InterPro" id="IPR000600">
    <property type="entry name" value="ROK"/>
</dbReference>
<reference evidence="2 3" key="1">
    <citation type="submission" date="2019-06" db="EMBL/GenBank/DDBJ databases">
        <title>Sequencing the genomes of 1000 actinobacteria strains.</title>
        <authorList>
            <person name="Klenk H.-P."/>
        </authorList>
    </citation>
    <scope>NUCLEOTIDE SEQUENCE [LARGE SCALE GENOMIC DNA]</scope>
    <source>
        <strain evidence="2 3">DSM 17305</strain>
    </source>
</reference>
<comment type="similarity">
    <text evidence="1">Belongs to the ROK (NagC/XylR) family.</text>
</comment>
<keyword evidence="2" id="KW-0418">Kinase</keyword>
<dbReference type="OrthoDB" id="9810372at2"/>
<dbReference type="SUPFAM" id="SSF53067">
    <property type="entry name" value="Actin-like ATPase domain"/>
    <property type="match status" value="1"/>
</dbReference>
<evidence type="ECO:0000256" key="1">
    <source>
        <dbReference type="ARBA" id="ARBA00006479"/>
    </source>
</evidence>
<name>A0A542EW96_9ACTN</name>
<comment type="caution">
    <text evidence="2">The sequence shown here is derived from an EMBL/GenBank/DDBJ whole genome shotgun (WGS) entry which is preliminary data.</text>
</comment>
<dbReference type="InterPro" id="IPR049874">
    <property type="entry name" value="ROK_cs"/>
</dbReference>
<dbReference type="Proteomes" id="UP000316298">
    <property type="component" value="Unassembled WGS sequence"/>
</dbReference>
<dbReference type="RefSeq" id="WP_141857524.1">
    <property type="nucleotide sequence ID" value="NZ_BAAAKA010000029.1"/>
</dbReference>
<dbReference type="InterPro" id="IPR043129">
    <property type="entry name" value="ATPase_NBD"/>
</dbReference>
<protein>
    <submittedName>
        <fullName evidence="2">Glucokinase</fullName>
    </submittedName>
</protein>
<dbReference type="EMBL" id="VFMM01000001">
    <property type="protein sequence ID" value="TQJ19613.1"/>
    <property type="molecule type" value="Genomic_DNA"/>
</dbReference>
<dbReference type="PROSITE" id="PS01125">
    <property type="entry name" value="ROK"/>
    <property type="match status" value="1"/>
</dbReference>
<evidence type="ECO:0000313" key="3">
    <source>
        <dbReference type="Proteomes" id="UP000316298"/>
    </source>
</evidence>
<dbReference type="Pfam" id="PF00480">
    <property type="entry name" value="ROK"/>
    <property type="match status" value="1"/>
</dbReference>
<organism evidence="2 3">
    <name type="scientific">Kribbella jejuensis</name>
    <dbReference type="NCBI Taxonomy" id="236068"/>
    <lineage>
        <taxon>Bacteria</taxon>
        <taxon>Bacillati</taxon>
        <taxon>Actinomycetota</taxon>
        <taxon>Actinomycetes</taxon>
        <taxon>Propionibacteriales</taxon>
        <taxon>Kribbellaceae</taxon>
        <taxon>Kribbella</taxon>
    </lineage>
</organism>
<dbReference type="GO" id="GO:0016301">
    <property type="term" value="F:kinase activity"/>
    <property type="evidence" value="ECO:0007669"/>
    <property type="project" value="UniProtKB-KW"/>
</dbReference>
<dbReference type="PANTHER" id="PTHR18964">
    <property type="entry name" value="ROK (REPRESSOR, ORF, KINASE) FAMILY"/>
    <property type="match status" value="1"/>
</dbReference>
<keyword evidence="3" id="KW-1185">Reference proteome</keyword>
<dbReference type="AlphaFoldDB" id="A0A542EW96"/>